<organism evidence="1 2">
    <name type="scientific">Intestinimonas butyriciproducens</name>
    <dbReference type="NCBI Taxonomy" id="1297617"/>
    <lineage>
        <taxon>Bacteria</taxon>
        <taxon>Bacillati</taxon>
        <taxon>Bacillota</taxon>
        <taxon>Clostridia</taxon>
        <taxon>Eubacteriales</taxon>
        <taxon>Intestinimonas</taxon>
    </lineage>
</organism>
<evidence type="ECO:0000313" key="2">
    <source>
        <dbReference type="Proteomes" id="UP000064844"/>
    </source>
</evidence>
<name>A0A0S2W3K8_9FIRM</name>
<dbReference type="Proteomes" id="UP000064844">
    <property type="component" value="Chromosome"/>
</dbReference>
<evidence type="ECO:0000313" key="1">
    <source>
        <dbReference type="EMBL" id="ALP93960.1"/>
    </source>
</evidence>
<dbReference type="Pfam" id="PF02620">
    <property type="entry name" value="YceD"/>
    <property type="match status" value="1"/>
</dbReference>
<dbReference type="STRING" id="1297617.IB211_01569"/>
<gene>
    <name evidence="1" type="ORF">IB211_01569</name>
</gene>
<reference evidence="2" key="2">
    <citation type="submission" date="2015-04" db="EMBL/GenBank/DDBJ databases">
        <title>A butyrogenic pathway from the amino acid lysine in a human gut commensal.</title>
        <authorList>
            <person name="de Vos W.M."/>
            <person name="Bui N.T.P."/>
            <person name="Plugge C.M."/>
            <person name="Ritari J."/>
        </authorList>
    </citation>
    <scope>NUCLEOTIDE SEQUENCE [LARGE SCALE GENOMIC DNA]</scope>
    <source>
        <strain evidence="2">AF211</strain>
    </source>
</reference>
<accession>A0A0S2W3K8</accession>
<dbReference type="InterPro" id="IPR003772">
    <property type="entry name" value="YceD"/>
</dbReference>
<dbReference type="RefSeq" id="WP_058117662.1">
    <property type="nucleotide sequence ID" value="NZ_CALICV010000046.1"/>
</dbReference>
<proteinExistence type="predicted"/>
<protein>
    <recommendedName>
        <fullName evidence="3">DUF177 domain-containing protein</fullName>
    </recommendedName>
</protein>
<keyword evidence="2" id="KW-1185">Reference proteome</keyword>
<dbReference type="AlphaFoldDB" id="A0A0S2W3K8"/>
<evidence type="ECO:0008006" key="3">
    <source>
        <dbReference type="Google" id="ProtNLM"/>
    </source>
</evidence>
<dbReference type="eggNOG" id="COG1399">
    <property type="taxonomic scope" value="Bacteria"/>
</dbReference>
<dbReference type="PATRIC" id="fig|1297617.4.peg.1609"/>
<dbReference type="KEGG" id="ibu:IB211_01569"/>
<reference evidence="1 2" key="1">
    <citation type="journal article" date="2015" name="Nat. Commun.">
        <title>Production of butyrate from lysine and the Amadori product fructoselysine by a human gut commensal.</title>
        <authorList>
            <person name="Bui T.P."/>
            <person name="Ritari J."/>
            <person name="Boeren S."/>
            <person name="de Waard P."/>
            <person name="Plugge C.M."/>
            <person name="de Vos W.M."/>
        </authorList>
    </citation>
    <scope>NUCLEOTIDE SEQUENCE [LARGE SCALE GENOMIC DNA]</scope>
    <source>
        <strain evidence="1 2">AF211</strain>
    </source>
</reference>
<sequence>MRLNLKDIIHVPGAVRPFVFQLDLSDLEFSGIRPIDRPISVTGQVRNMAGALVLEGAASTTLHLVCDRCAKPFTREKVVPISTLLATELADEANDGEIVLLDGDEVDLGEVATTAFVLAMDTKNLCSEDCKGICAGCGVDLNVGVCQCRPEVDPRLAVLAKLLEDKESE</sequence>
<dbReference type="EMBL" id="CP011307">
    <property type="protein sequence ID" value="ALP93960.1"/>
    <property type="molecule type" value="Genomic_DNA"/>
</dbReference>